<keyword evidence="3" id="KW-1185">Reference proteome</keyword>
<feature type="signal peptide" evidence="1">
    <location>
        <begin position="1"/>
        <end position="18"/>
    </location>
</feature>
<gene>
    <name evidence="2" type="ORF">M422DRAFT_36950</name>
</gene>
<evidence type="ECO:0000256" key="1">
    <source>
        <dbReference type="SAM" id="SignalP"/>
    </source>
</evidence>
<name>A0A0C9UWD4_SPHS4</name>
<dbReference type="Proteomes" id="UP000054279">
    <property type="component" value="Unassembled WGS sequence"/>
</dbReference>
<keyword evidence="1" id="KW-0732">Signal</keyword>
<sequence length="218" mass="22083">MFISFASIVLGFSLGALAAPSSLGGDSLAQRTSTTCGGLNGIAGFFDTTPNVTLSAWNRTLPNANDTGVPLVLVPIGETGGPNAVHLENLATFASVGINFWPTVALEQGTLIANFMSTSDGVPTFTVATQAAAGTALQFSSSARPLPNNPIFCAVASTSAEGGGPRGPALAVGTDTDHFSLCQSGVANTIIYQASATNNGAYDFSTCYPVTVVIDDLV</sequence>
<dbReference type="EMBL" id="KN837283">
    <property type="protein sequence ID" value="KIJ29425.1"/>
    <property type="molecule type" value="Genomic_DNA"/>
</dbReference>
<accession>A0A0C9UWD4</accession>
<evidence type="ECO:0000313" key="2">
    <source>
        <dbReference type="EMBL" id="KIJ29425.1"/>
    </source>
</evidence>
<organism evidence="2 3">
    <name type="scientific">Sphaerobolus stellatus (strain SS14)</name>
    <dbReference type="NCBI Taxonomy" id="990650"/>
    <lineage>
        <taxon>Eukaryota</taxon>
        <taxon>Fungi</taxon>
        <taxon>Dikarya</taxon>
        <taxon>Basidiomycota</taxon>
        <taxon>Agaricomycotina</taxon>
        <taxon>Agaricomycetes</taxon>
        <taxon>Phallomycetidae</taxon>
        <taxon>Geastrales</taxon>
        <taxon>Sphaerobolaceae</taxon>
        <taxon>Sphaerobolus</taxon>
    </lineage>
</organism>
<proteinExistence type="predicted"/>
<evidence type="ECO:0000313" key="3">
    <source>
        <dbReference type="Proteomes" id="UP000054279"/>
    </source>
</evidence>
<dbReference type="OrthoDB" id="2844016at2759"/>
<feature type="chain" id="PRO_5002204424" evidence="1">
    <location>
        <begin position="19"/>
        <end position="218"/>
    </location>
</feature>
<protein>
    <submittedName>
        <fullName evidence="2">Uncharacterized protein</fullName>
    </submittedName>
</protein>
<dbReference type="HOGENOM" id="CLU_111198_0_0_1"/>
<dbReference type="AlphaFoldDB" id="A0A0C9UWD4"/>
<reference evidence="2 3" key="1">
    <citation type="submission" date="2014-06" db="EMBL/GenBank/DDBJ databases">
        <title>Evolutionary Origins and Diversification of the Mycorrhizal Mutualists.</title>
        <authorList>
            <consortium name="DOE Joint Genome Institute"/>
            <consortium name="Mycorrhizal Genomics Consortium"/>
            <person name="Kohler A."/>
            <person name="Kuo A."/>
            <person name="Nagy L.G."/>
            <person name="Floudas D."/>
            <person name="Copeland A."/>
            <person name="Barry K.W."/>
            <person name="Cichocki N."/>
            <person name="Veneault-Fourrey C."/>
            <person name="LaButti K."/>
            <person name="Lindquist E.A."/>
            <person name="Lipzen A."/>
            <person name="Lundell T."/>
            <person name="Morin E."/>
            <person name="Murat C."/>
            <person name="Riley R."/>
            <person name="Ohm R."/>
            <person name="Sun H."/>
            <person name="Tunlid A."/>
            <person name="Henrissat B."/>
            <person name="Grigoriev I.V."/>
            <person name="Hibbett D.S."/>
            <person name="Martin F."/>
        </authorList>
    </citation>
    <scope>NUCLEOTIDE SEQUENCE [LARGE SCALE GENOMIC DNA]</scope>
    <source>
        <strain evidence="2 3">SS14</strain>
    </source>
</reference>